<dbReference type="GO" id="GO:0004842">
    <property type="term" value="F:ubiquitin-protein transferase activity"/>
    <property type="evidence" value="ECO:0007669"/>
    <property type="project" value="InterPro"/>
</dbReference>
<dbReference type="HOGENOM" id="CLU_011917_1_0_1"/>
<dbReference type="InterPro" id="IPR013083">
    <property type="entry name" value="Znf_RING/FYVE/PHD"/>
</dbReference>
<dbReference type="Pfam" id="PF00097">
    <property type="entry name" value="zf-C3HC4"/>
    <property type="match status" value="1"/>
</dbReference>
<dbReference type="PANTHER" id="PTHR11685">
    <property type="entry name" value="RBR FAMILY RING FINGER AND IBR DOMAIN-CONTAINING"/>
    <property type="match status" value="1"/>
</dbReference>
<dbReference type="SMART" id="SM00184">
    <property type="entry name" value="RING"/>
    <property type="match status" value="2"/>
</dbReference>
<evidence type="ECO:0000256" key="2">
    <source>
        <dbReference type="ARBA" id="ARBA00022723"/>
    </source>
</evidence>
<keyword evidence="4 7" id="KW-0863">Zinc-finger</keyword>
<evidence type="ECO:0000259" key="9">
    <source>
        <dbReference type="PROSITE" id="PS50089"/>
    </source>
</evidence>
<evidence type="ECO:0000256" key="6">
    <source>
        <dbReference type="ARBA" id="ARBA00022833"/>
    </source>
</evidence>
<evidence type="ECO:0000256" key="7">
    <source>
        <dbReference type="PROSITE-ProRule" id="PRU00175"/>
    </source>
</evidence>
<dbReference type="GO" id="GO:0008270">
    <property type="term" value="F:zinc ion binding"/>
    <property type="evidence" value="ECO:0007669"/>
    <property type="project" value="UniProtKB-KW"/>
</dbReference>
<organism evidence="11 12">
    <name type="scientific">Coprinopsis cinerea (strain Okayama-7 / 130 / ATCC MYA-4618 / FGSC 9003)</name>
    <name type="common">Inky cap fungus</name>
    <name type="synonym">Hormographiella aspergillata</name>
    <dbReference type="NCBI Taxonomy" id="240176"/>
    <lineage>
        <taxon>Eukaryota</taxon>
        <taxon>Fungi</taxon>
        <taxon>Dikarya</taxon>
        <taxon>Basidiomycota</taxon>
        <taxon>Agaricomycotina</taxon>
        <taxon>Agaricomycetes</taxon>
        <taxon>Agaricomycetidae</taxon>
        <taxon>Agaricales</taxon>
        <taxon>Agaricineae</taxon>
        <taxon>Psathyrellaceae</taxon>
        <taxon>Coprinopsis</taxon>
    </lineage>
</organism>
<dbReference type="InterPro" id="IPR031127">
    <property type="entry name" value="E3_UB_ligase_RBR"/>
</dbReference>
<dbReference type="CDD" id="cd22584">
    <property type="entry name" value="Rcat_RBR_unk"/>
    <property type="match status" value="1"/>
</dbReference>
<dbReference type="AlphaFoldDB" id="A8N9F2"/>
<dbReference type="eggNOG" id="KOG1812">
    <property type="taxonomic scope" value="Eukaryota"/>
</dbReference>
<feature type="region of interest" description="Disordered" evidence="8">
    <location>
        <begin position="355"/>
        <end position="404"/>
    </location>
</feature>
<comment type="caution">
    <text evidence="11">The sequence shown here is derived from an EMBL/GenBank/DDBJ whole genome shotgun (WGS) entry which is preliminary data.</text>
</comment>
<dbReference type="STRING" id="240176.A8N9F2"/>
<evidence type="ECO:0000256" key="5">
    <source>
        <dbReference type="ARBA" id="ARBA00022786"/>
    </source>
</evidence>
<protein>
    <recommendedName>
        <fullName evidence="13">RING-type domain-containing protein</fullName>
    </recommendedName>
</protein>
<evidence type="ECO:0000256" key="3">
    <source>
        <dbReference type="ARBA" id="ARBA00022737"/>
    </source>
</evidence>
<evidence type="ECO:0000313" key="12">
    <source>
        <dbReference type="Proteomes" id="UP000001861"/>
    </source>
</evidence>
<gene>
    <name evidence="11" type="ORF">CC1G_08987</name>
</gene>
<dbReference type="PROSITE" id="PS00518">
    <property type="entry name" value="ZF_RING_1"/>
    <property type="match status" value="1"/>
</dbReference>
<sequence>MELDLEVTPPLSPTSIAESKRQQRESIWQSADIDTKEILRQLVLSNPWPELVAYDGPSCSCNASPHESNAGEGGQPSCALISMFCARTILDLEKQVRAREYRRESRSLEDEASGLLDDILAERTVQRIVSIGQHLKGALRMGPSELLDVPLFEQVFLSSNRIERFTSYENILSVLDVCDHSQLCKDNARRIASTVISVLDVCDHSQLCKDNARRIASTVITQFSQSVVCVKLSLPSLDQDLFIVFDPHRRSDRPNGPSFMLSTSRITTATFLNCLLDSPAPHDVTGLDNPPTHHAADYFMAHLLSAKDSYHRISTFQNEQMLRESFLCTHEEALSSSIDYVNLWNHLLTPDVGPSSTGRASYSGSSPVSTSSSSNSSSNSETPNTHPLPPLPLSPPSRGPRVSEPWQSLLDQMKLISQSPSSDIGIKFSFECAVCFDTFSITSGIQLSGCDHRFCKECLRGHVQSFLDNGRYPIECPVCLLDRGISDPGNVTYFVLDRLHLPRECSDKFQELQILQHSVKIECPKCFNSNWVSRKDYLLAKTLNCPLSDCLNKWCKFCSKALSGSKGKHSCKGDGFEKLMKKKGWRYCPGCTMPVLKDSGCNHMACVAPGCHTHFCYKCGKHIVTSATGRNVGEEVTLHYNNGCRQFERKWKCTIQ</sequence>
<evidence type="ECO:0000256" key="1">
    <source>
        <dbReference type="ARBA" id="ARBA00022679"/>
    </source>
</evidence>
<dbReference type="GeneID" id="6007984"/>
<dbReference type="InterPro" id="IPR018957">
    <property type="entry name" value="Znf_C3HC4_RING-type"/>
</dbReference>
<feature type="domain" description="RING-type" evidence="9">
    <location>
        <begin position="432"/>
        <end position="479"/>
    </location>
</feature>
<evidence type="ECO:0000256" key="8">
    <source>
        <dbReference type="SAM" id="MobiDB-lite"/>
    </source>
</evidence>
<feature type="compositionally biased region" description="Pro residues" evidence="8">
    <location>
        <begin position="386"/>
        <end position="398"/>
    </location>
</feature>
<proteinExistence type="predicted"/>
<feature type="domain" description="RING-type" evidence="10">
    <location>
        <begin position="428"/>
        <end position="648"/>
    </location>
</feature>
<evidence type="ECO:0000256" key="4">
    <source>
        <dbReference type="ARBA" id="ARBA00022771"/>
    </source>
</evidence>
<feature type="region of interest" description="Disordered" evidence="8">
    <location>
        <begin position="1"/>
        <end position="23"/>
    </location>
</feature>
<feature type="compositionally biased region" description="Low complexity" evidence="8">
    <location>
        <begin position="355"/>
        <end position="385"/>
    </location>
</feature>
<evidence type="ECO:0000313" key="11">
    <source>
        <dbReference type="EMBL" id="EAU90305.2"/>
    </source>
</evidence>
<keyword evidence="6" id="KW-0862">Zinc</keyword>
<keyword evidence="12" id="KW-1185">Reference proteome</keyword>
<dbReference type="Proteomes" id="UP000001861">
    <property type="component" value="Unassembled WGS sequence"/>
</dbReference>
<dbReference type="PROSITE" id="PS50089">
    <property type="entry name" value="ZF_RING_2"/>
    <property type="match status" value="1"/>
</dbReference>
<keyword evidence="2" id="KW-0479">Metal-binding</keyword>
<dbReference type="PROSITE" id="PS51873">
    <property type="entry name" value="TRIAD"/>
    <property type="match status" value="1"/>
</dbReference>
<dbReference type="GO" id="GO:0016567">
    <property type="term" value="P:protein ubiquitination"/>
    <property type="evidence" value="ECO:0007669"/>
    <property type="project" value="InterPro"/>
</dbReference>
<dbReference type="InterPro" id="IPR001841">
    <property type="entry name" value="Znf_RING"/>
</dbReference>
<dbReference type="KEGG" id="cci:CC1G_08987"/>
<keyword evidence="1" id="KW-0808">Transferase</keyword>
<dbReference type="InParanoid" id="A8N9F2"/>
<dbReference type="SUPFAM" id="SSF57850">
    <property type="entry name" value="RING/U-box"/>
    <property type="match status" value="2"/>
</dbReference>
<evidence type="ECO:0000259" key="10">
    <source>
        <dbReference type="PROSITE" id="PS51873"/>
    </source>
</evidence>
<name>A8N9F2_COPC7</name>
<keyword evidence="3" id="KW-0677">Repeat</keyword>
<dbReference type="Gene3D" id="3.30.40.10">
    <property type="entry name" value="Zinc/RING finger domain, C3HC4 (zinc finger)"/>
    <property type="match status" value="1"/>
</dbReference>
<dbReference type="OMA" id="ARVVECN"/>
<dbReference type="VEuPathDB" id="FungiDB:CC1G_08987"/>
<dbReference type="RefSeq" id="XP_001831458.2">
    <property type="nucleotide sequence ID" value="XM_001831406.2"/>
</dbReference>
<evidence type="ECO:0008006" key="13">
    <source>
        <dbReference type="Google" id="ProtNLM"/>
    </source>
</evidence>
<dbReference type="InterPro" id="IPR017907">
    <property type="entry name" value="Znf_RING_CS"/>
</dbReference>
<dbReference type="InterPro" id="IPR044066">
    <property type="entry name" value="TRIAD_supradom"/>
</dbReference>
<accession>A8N9F2</accession>
<dbReference type="EMBL" id="AACS02000007">
    <property type="protein sequence ID" value="EAU90305.2"/>
    <property type="molecule type" value="Genomic_DNA"/>
</dbReference>
<keyword evidence="5" id="KW-0833">Ubl conjugation pathway</keyword>
<dbReference type="Gene3D" id="1.20.120.1750">
    <property type="match status" value="1"/>
</dbReference>
<dbReference type="OrthoDB" id="1431934at2759"/>
<reference evidence="11 12" key="1">
    <citation type="journal article" date="2010" name="Proc. Natl. Acad. Sci. U.S.A.">
        <title>Insights into evolution of multicellular fungi from the assembled chromosomes of the mushroom Coprinopsis cinerea (Coprinus cinereus).</title>
        <authorList>
            <person name="Stajich J.E."/>
            <person name="Wilke S.K."/>
            <person name="Ahren D."/>
            <person name="Au C.H."/>
            <person name="Birren B.W."/>
            <person name="Borodovsky M."/>
            <person name="Burns C."/>
            <person name="Canback B."/>
            <person name="Casselton L.A."/>
            <person name="Cheng C.K."/>
            <person name="Deng J."/>
            <person name="Dietrich F.S."/>
            <person name="Fargo D.C."/>
            <person name="Farman M.L."/>
            <person name="Gathman A.C."/>
            <person name="Goldberg J."/>
            <person name="Guigo R."/>
            <person name="Hoegger P.J."/>
            <person name="Hooker J.B."/>
            <person name="Huggins A."/>
            <person name="James T.Y."/>
            <person name="Kamada T."/>
            <person name="Kilaru S."/>
            <person name="Kodira C."/>
            <person name="Kues U."/>
            <person name="Kupfer D."/>
            <person name="Kwan H.S."/>
            <person name="Lomsadze A."/>
            <person name="Li W."/>
            <person name="Lilly W.W."/>
            <person name="Ma L.J."/>
            <person name="Mackey A.J."/>
            <person name="Manning G."/>
            <person name="Martin F."/>
            <person name="Muraguchi H."/>
            <person name="Natvig D.O."/>
            <person name="Palmerini H."/>
            <person name="Ramesh M.A."/>
            <person name="Rehmeyer C.J."/>
            <person name="Roe B.A."/>
            <person name="Shenoy N."/>
            <person name="Stanke M."/>
            <person name="Ter-Hovhannisyan V."/>
            <person name="Tunlid A."/>
            <person name="Velagapudi R."/>
            <person name="Vision T.J."/>
            <person name="Zeng Q."/>
            <person name="Zolan M.E."/>
            <person name="Pukkila P.J."/>
        </authorList>
    </citation>
    <scope>NUCLEOTIDE SEQUENCE [LARGE SCALE GENOMIC DNA]</scope>
    <source>
        <strain evidence="12">Okayama-7 / 130 / ATCC MYA-4618 / FGSC 9003</strain>
    </source>
</reference>